<comment type="caution">
    <text evidence="1">The sequence shown here is derived from an EMBL/GenBank/DDBJ whole genome shotgun (WGS) entry which is preliminary data.</text>
</comment>
<proteinExistence type="predicted"/>
<evidence type="ECO:0000313" key="2">
    <source>
        <dbReference type="Proteomes" id="UP000029640"/>
    </source>
</evidence>
<dbReference type="eggNOG" id="ENOG50323ZW">
    <property type="taxonomic scope" value="Bacteria"/>
</dbReference>
<dbReference type="STRING" id="1265313.HRUBRA_02143"/>
<organism evidence="1 2">
    <name type="scientific">Pseudohaliea rubra DSM 19751</name>
    <dbReference type="NCBI Taxonomy" id="1265313"/>
    <lineage>
        <taxon>Bacteria</taxon>
        <taxon>Pseudomonadati</taxon>
        <taxon>Pseudomonadota</taxon>
        <taxon>Gammaproteobacteria</taxon>
        <taxon>Cellvibrionales</taxon>
        <taxon>Halieaceae</taxon>
        <taxon>Pseudohaliea</taxon>
    </lineage>
</organism>
<dbReference type="PANTHER" id="PTHR13225">
    <property type="entry name" value="MISEXPRESSION SUPPRESSOR OF RAS 6"/>
    <property type="match status" value="1"/>
</dbReference>
<dbReference type="HOGENOM" id="CLU_1076747_0_0_6"/>
<gene>
    <name evidence="1" type="ORF">HRUBRA_02143</name>
</gene>
<keyword evidence="2" id="KW-1185">Reference proteome</keyword>
<name>A0A095VQ76_9GAMM</name>
<accession>A0A095VQ76</accession>
<dbReference type="AlphaFoldDB" id="A0A095VQ76"/>
<dbReference type="EMBL" id="AUVB01000061">
    <property type="protein sequence ID" value="KGE03278.1"/>
    <property type="molecule type" value="Genomic_DNA"/>
</dbReference>
<dbReference type="Proteomes" id="UP000029640">
    <property type="component" value="Unassembled WGS sequence"/>
</dbReference>
<protein>
    <submittedName>
        <fullName evidence="1">Uncharacterized protein</fullName>
    </submittedName>
</protein>
<dbReference type="PANTHER" id="PTHR13225:SF3">
    <property type="entry name" value="UPF0489 PROTEIN C5ORF22"/>
    <property type="match status" value="1"/>
</dbReference>
<sequence length="258" mass="29932">MDFENSAENVSNFFREELTVSNWIWPLVYRGRLNNISWLFPRRRAEGHRDYVPPRRLFITTTGNRRTEVLTGLHRGRGSLKGRFDHDGWNPDYRTVWIEQLGADCRLDASGQWVLGICLDYFSCNTRAVANNWLFEITAEQRRSFEADDLHFLRLLPGPQVRTQHIEGRDYLVFGNPIEPEWDWRVLSEAQIAERLKAFQGFLERNQVAPELVVVSRSVKSGYTPAKQAAFIEEGVRDILASTFGARIEERAGSDFHE</sequence>
<dbReference type="InterPro" id="IPR024131">
    <property type="entry name" value="UPF0489"/>
</dbReference>
<reference evidence="1 2" key="1">
    <citation type="journal article" date="2014" name="Genome Announc.">
        <title>Genome Sequence of Gammaproteobacterial Pseudohaliea rubra Type Strain DSM 19751, Isolated from Coastal Seawater of the Mediterranean Sea.</title>
        <authorList>
            <person name="Spring S."/>
            <person name="Fiebig A."/>
            <person name="Riedel T."/>
            <person name="Goker M."/>
            <person name="Klenk H.P."/>
        </authorList>
    </citation>
    <scope>NUCLEOTIDE SEQUENCE [LARGE SCALE GENOMIC DNA]</scope>
    <source>
        <strain evidence="1 2">DSM 19751</strain>
    </source>
</reference>
<evidence type="ECO:0000313" key="1">
    <source>
        <dbReference type="EMBL" id="KGE03278.1"/>
    </source>
</evidence>